<name>A0A150IV62_9EURY</name>
<dbReference type="SUPFAM" id="SSF56770">
    <property type="entry name" value="HydA/Nqo6-like"/>
    <property type="match status" value="1"/>
</dbReference>
<dbReference type="PANTHER" id="PTHR42989">
    <property type="entry name" value="HYDROGENASE-4 COMPONENT I"/>
    <property type="match status" value="1"/>
</dbReference>
<evidence type="ECO:0000256" key="5">
    <source>
        <dbReference type="ARBA" id="ARBA00023004"/>
    </source>
</evidence>
<protein>
    <submittedName>
        <fullName evidence="8">Hydrogenase subunit EhbM</fullName>
    </submittedName>
</protein>
<feature type="domain" description="NADH:ubiquinone oxidoreductase-like 20kDa subunit" evidence="7">
    <location>
        <begin position="21"/>
        <end position="138"/>
    </location>
</feature>
<evidence type="ECO:0000313" key="9">
    <source>
        <dbReference type="Proteomes" id="UP000075578"/>
    </source>
</evidence>
<dbReference type="AlphaFoldDB" id="A0A150IV62"/>
<evidence type="ECO:0000256" key="3">
    <source>
        <dbReference type="ARBA" id="ARBA00022485"/>
    </source>
</evidence>
<proteinExistence type="inferred from homology"/>
<dbReference type="Proteomes" id="UP000075578">
    <property type="component" value="Unassembled WGS sequence"/>
</dbReference>
<evidence type="ECO:0000256" key="2">
    <source>
        <dbReference type="ARBA" id="ARBA00009173"/>
    </source>
</evidence>
<keyword evidence="4" id="KW-0479">Metal-binding</keyword>
<dbReference type="GO" id="GO:0051539">
    <property type="term" value="F:4 iron, 4 sulfur cluster binding"/>
    <property type="evidence" value="ECO:0007669"/>
    <property type="project" value="UniProtKB-KW"/>
</dbReference>
<comment type="caution">
    <text evidence="8">The sequence shown here is derived from an EMBL/GenBank/DDBJ whole genome shotgun (WGS) entry which is preliminary data.</text>
</comment>
<evidence type="ECO:0000313" key="8">
    <source>
        <dbReference type="EMBL" id="KYC48899.1"/>
    </source>
</evidence>
<sequence length="147" mass="16052">MLKKISRKNAIHVMLFYTGGCNGCDIEIANAAWSPRYDLEQYKVILTWNPREADVLAVTGPVLRRTIEPLKKIYEAIPEPKIVAAVGACGTRCGIFKDFGGELGDSDEVVCRVDEVIPVDAYIPGCPPRPEDIIAGIAAGIPLLLER</sequence>
<reference evidence="8 9" key="1">
    <citation type="journal article" date="2016" name="ISME J.">
        <title>Chasing the elusive Euryarchaeota class WSA2: genomes reveal a uniquely fastidious methyl-reducing methanogen.</title>
        <authorList>
            <person name="Nobu M.K."/>
            <person name="Narihiro T."/>
            <person name="Kuroda K."/>
            <person name="Mei R."/>
            <person name="Liu W.T."/>
        </authorList>
    </citation>
    <scope>NUCLEOTIDE SEQUENCE [LARGE SCALE GENOMIC DNA]</scope>
    <source>
        <strain evidence="8">U1lsi0528_Bin089</strain>
    </source>
</reference>
<keyword evidence="5" id="KW-0408">Iron</keyword>
<evidence type="ECO:0000256" key="1">
    <source>
        <dbReference type="ARBA" id="ARBA00001966"/>
    </source>
</evidence>
<dbReference type="PANTHER" id="PTHR42989:SF1">
    <property type="entry name" value="FORMATE HYDROGENLYASE SUBUNIT 7-RELATED"/>
    <property type="match status" value="1"/>
</dbReference>
<evidence type="ECO:0000259" key="7">
    <source>
        <dbReference type="Pfam" id="PF01058"/>
    </source>
</evidence>
<comment type="similarity">
    <text evidence="2">Belongs to the complex I 20 kDa subunit family.</text>
</comment>
<dbReference type="EMBL" id="LNGD01000125">
    <property type="protein sequence ID" value="KYC48899.1"/>
    <property type="molecule type" value="Genomic_DNA"/>
</dbReference>
<gene>
    <name evidence="8" type="ORF">AMQ74_01535</name>
</gene>
<dbReference type="InterPro" id="IPR006137">
    <property type="entry name" value="NADH_UbQ_OxRdtase-like_20kDa"/>
</dbReference>
<dbReference type="Gene3D" id="3.40.50.12280">
    <property type="match status" value="1"/>
</dbReference>
<accession>A0A150IV62</accession>
<dbReference type="InterPro" id="IPR052375">
    <property type="entry name" value="Complex_I_20kDa-like"/>
</dbReference>
<keyword evidence="3" id="KW-0004">4Fe-4S</keyword>
<organism evidence="8 9">
    <name type="scientific">Candidatus Methanofastidiosum methylothiophilum</name>
    <dbReference type="NCBI Taxonomy" id="1705564"/>
    <lineage>
        <taxon>Archaea</taxon>
        <taxon>Methanobacteriati</taxon>
        <taxon>Methanobacteriota</taxon>
        <taxon>Stenosarchaea group</taxon>
        <taxon>Candidatus Methanofastidiosia</taxon>
        <taxon>Candidatus Methanofastidiosales</taxon>
        <taxon>Candidatus Methanofastidiosaceae</taxon>
        <taxon>Candidatus Methanofastidiosum</taxon>
    </lineage>
</organism>
<evidence type="ECO:0000256" key="6">
    <source>
        <dbReference type="ARBA" id="ARBA00023014"/>
    </source>
</evidence>
<evidence type="ECO:0000256" key="4">
    <source>
        <dbReference type="ARBA" id="ARBA00022723"/>
    </source>
</evidence>
<dbReference type="Pfam" id="PF01058">
    <property type="entry name" value="Oxidored_q6"/>
    <property type="match status" value="1"/>
</dbReference>
<keyword evidence="6" id="KW-0411">Iron-sulfur</keyword>
<comment type="cofactor">
    <cofactor evidence="1">
        <name>[4Fe-4S] cluster</name>
        <dbReference type="ChEBI" id="CHEBI:49883"/>
    </cofactor>
</comment>
<dbReference type="GO" id="GO:0046872">
    <property type="term" value="F:metal ion binding"/>
    <property type="evidence" value="ECO:0007669"/>
    <property type="project" value="UniProtKB-KW"/>
</dbReference>